<sequence>MIVKHVNITTPKGYESIDLSDYCIKPTTDSSFKFEAMASDNVWVSLITDIGVTGLGYQIGIGSNANKCCDIRRGIENNLLVSSEYRPFWISWRDGKIEVGYGLNVRNTFSRFIVWDDEEPLNITGLLLSSKPEGSCIVHYPTGNTVKYTKASEKRGATVLLSNIVGHNVVECAFRCHIEPECINFNYKESSKMCELIQARLSEATHDALYNFYSEC</sequence>
<dbReference type="Pfam" id="PF12248">
    <property type="entry name" value="Methyltransf_FA"/>
    <property type="match status" value="1"/>
</dbReference>
<dbReference type="Pfam" id="PF00024">
    <property type="entry name" value="PAN_1"/>
    <property type="match status" value="1"/>
</dbReference>
<organism evidence="3 4">
    <name type="scientific">Mytilus coruscus</name>
    <name type="common">Sea mussel</name>
    <dbReference type="NCBI Taxonomy" id="42192"/>
    <lineage>
        <taxon>Eukaryota</taxon>
        <taxon>Metazoa</taxon>
        <taxon>Spiralia</taxon>
        <taxon>Lophotrochozoa</taxon>
        <taxon>Mollusca</taxon>
        <taxon>Bivalvia</taxon>
        <taxon>Autobranchia</taxon>
        <taxon>Pteriomorphia</taxon>
        <taxon>Mytilida</taxon>
        <taxon>Mytiloidea</taxon>
        <taxon>Mytilidae</taxon>
        <taxon>Mytilinae</taxon>
        <taxon>Mytilus</taxon>
    </lineage>
</organism>
<evidence type="ECO:0000313" key="3">
    <source>
        <dbReference type="EMBL" id="CAC5371702.1"/>
    </source>
</evidence>
<feature type="domain" description="Farnesoic acid O-methyl transferase" evidence="2">
    <location>
        <begin position="30"/>
        <end position="123"/>
    </location>
</feature>
<dbReference type="AlphaFoldDB" id="A0A6J8APX6"/>
<proteinExistence type="predicted"/>
<evidence type="ECO:0000259" key="1">
    <source>
        <dbReference type="Pfam" id="PF00024"/>
    </source>
</evidence>
<evidence type="ECO:0008006" key="5">
    <source>
        <dbReference type="Google" id="ProtNLM"/>
    </source>
</evidence>
<feature type="domain" description="Apple" evidence="1">
    <location>
        <begin position="167"/>
        <end position="198"/>
    </location>
</feature>
<dbReference type="InterPro" id="IPR022041">
    <property type="entry name" value="Methyltransf_FA"/>
</dbReference>
<name>A0A6J8APX6_MYTCO</name>
<reference evidence="3 4" key="1">
    <citation type="submission" date="2020-06" db="EMBL/GenBank/DDBJ databases">
        <authorList>
            <person name="Li R."/>
            <person name="Bekaert M."/>
        </authorList>
    </citation>
    <scope>NUCLEOTIDE SEQUENCE [LARGE SCALE GENOMIC DNA]</scope>
    <source>
        <strain evidence="4">wild</strain>
    </source>
</reference>
<protein>
    <recommendedName>
        <fullName evidence="5">Farnesoic acid O-methyl transferase domain-containing protein</fullName>
    </recommendedName>
</protein>
<gene>
    <name evidence="3" type="ORF">MCOR_10065</name>
</gene>
<accession>A0A6J8APX6</accession>
<keyword evidence="4" id="KW-1185">Reference proteome</keyword>
<dbReference type="InterPro" id="IPR003609">
    <property type="entry name" value="Pan_app"/>
</dbReference>
<evidence type="ECO:0000313" key="4">
    <source>
        <dbReference type="Proteomes" id="UP000507470"/>
    </source>
</evidence>
<dbReference type="OrthoDB" id="6058606at2759"/>
<evidence type="ECO:0000259" key="2">
    <source>
        <dbReference type="Pfam" id="PF12248"/>
    </source>
</evidence>
<dbReference type="EMBL" id="CACVKT020001791">
    <property type="protein sequence ID" value="CAC5371702.1"/>
    <property type="molecule type" value="Genomic_DNA"/>
</dbReference>
<dbReference type="Proteomes" id="UP000507470">
    <property type="component" value="Unassembled WGS sequence"/>
</dbReference>